<organism evidence="1 2">
    <name type="scientific">Panicum virgatum</name>
    <name type="common">Blackwell switchgrass</name>
    <dbReference type="NCBI Taxonomy" id="38727"/>
    <lineage>
        <taxon>Eukaryota</taxon>
        <taxon>Viridiplantae</taxon>
        <taxon>Streptophyta</taxon>
        <taxon>Embryophyta</taxon>
        <taxon>Tracheophyta</taxon>
        <taxon>Spermatophyta</taxon>
        <taxon>Magnoliopsida</taxon>
        <taxon>Liliopsida</taxon>
        <taxon>Poales</taxon>
        <taxon>Poaceae</taxon>
        <taxon>PACMAD clade</taxon>
        <taxon>Panicoideae</taxon>
        <taxon>Panicodae</taxon>
        <taxon>Paniceae</taxon>
        <taxon>Panicinae</taxon>
        <taxon>Panicum</taxon>
        <taxon>Panicum sect. Hiantes</taxon>
    </lineage>
</organism>
<dbReference type="AlphaFoldDB" id="A0A8T0TY50"/>
<accession>A0A8T0TY50</accession>
<evidence type="ECO:0000313" key="1">
    <source>
        <dbReference type="EMBL" id="KAG2614195.1"/>
    </source>
</evidence>
<proteinExistence type="predicted"/>
<name>A0A8T0TY50_PANVG</name>
<sequence length="105" mass="12060">MYVCFSSSLRKGEDLFASLGMRPLSALLLWPPTLDCGSARRRRYQVRFSSSLRKGEDLFASLGMRPLSASLLWPPMLDCGSARRRRRTPLPLPARRRRLILVQRL</sequence>
<keyword evidence="2" id="KW-1185">Reference proteome</keyword>
<protein>
    <submittedName>
        <fullName evidence="1">Uncharacterized protein</fullName>
    </submittedName>
</protein>
<dbReference type="Proteomes" id="UP000823388">
    <property type="component" value="Chromosome 4K"/>
</dbReference>
<reference evidence="1" key="1">
    <citation type="submission" date="2020-05" db="EMBL/GenBank/DDBJ databases">
        <title>WGS assembly of Panicum virgatum.</title>
        <authorList>
            <person name="Lovell J.T."/>
            <person name="Jenkins J."/>
            <person name="Shu S."/>
            <person name="Juenger T.E."/>
            <person name="Schmutz J."/>
        </authorList>
    </citation>
    <scope>NUCLEOTIDE SEQUENCE</scope>
    <source>
        <strain evidence="1">AP13</strain>
    </source>
</reference>
<evidence type="ECO:0000313" key="2">
    <source>
        <dbReference type="Proteomes" id="UP000823388"/>
    </source>
</evidence>
<comment type="caution">
    <text evidence="1">The sequence shown here is derived from an EMBL/GenBank/DDBJ whole genome shotgun (WGS) entry which is preliminary data.</text>
</comment>
<dbReference type="EMBL" id="CM029043">
    <property type="protein sequence ID" value="KAG2614195.1"/>
    <property type="molecule type" value="Genomic_DNA"/>
</dbReference>
<gene>
    <name evidence="1" type="ORF">PVAP13_4KG374702</name>
</gene>